<organism evidence="6 7">
    <name type="scientific">Treponema berlinense</name>
    <dbReference type="NCBI Taxonomy" id="225004"/>
    <lineage>
        <taxon>Bacteria</taxon>
        <taxon>Pseudomonadati</taxon>
        <taxon>Spirochaetota</taxon>
        <taxon>Spirochaetia</taxon>
        <taxon>Spirochaetales</taxon>
        <taxon>Treponemataceae</taxon>
        <taxon>Treponema</taxon>
    </lineage>
</organism>
<evidence type="ECO:0000259" key="5">
    <source>
        <dbReference type="Pfam" id="PF00496"/>
    </source>
</evidence>
<feature type="domain" description="Solute-binding protein family 5" evidence="5">
    <location>
        <begin position="72"/>
        <end position="417"/>
    </location>
</feature>
<dbReference type="InterPro" id="IPR000914">
    <property type="entry name" value="SBP_5_dom"/>
</dbReference>
<protein>
    <submittedName>
        <fullName evidence="6">Peptide/nickel transport system substrate-binding protein</fullName>
    </submittedName>
</protein>
<dbReference type="PANTHER" id="PTHR30290">
    <property type="entry name" value="PERIPLASMIC BINDING COMPONENT OF ABC TRANSPORTER"/>
    <property type="match status" value="1"/>
</dbReference>
<proteinExistence type="inferred from homology"/>
<dbReference type="InterPro" id="IPR039424">
    <property type="entry name" value="SBP_5"/>
</dbReference>
<dbReference type="Pfam" id="PF00496">
    <property type="entry name" value="SBP_bac_5"/>
    <property type="match status" value="1"/>
</dbReference>
<accession>A0A1T4Q5W8</accession>
<feature type="chain" id="PRO_5013363941" evidence="4">
    <location>
        <begin position="21"/>
        <end position="499"/>
    </location>
</feature>
<evidence type="ECO:0000256" key="1">
    <source>
        <dbReference type="ARBA" id="ARBA00005695"/>
    </source>
</evidence>
<dbReference type="PIRSF" id="PIRSF002741">
    <property type="entry name" value="MppA"/>
    <property type="match status" value="1"/>
</dbReference>
<dbReference type="InterPro" id="IPR030678">
    <property type="entry name" value="Peptide/Ni-bd"/>
</dbReference>
<comment type="similarity">
    <text evidence="1">Belongs to the bacterial solute-binding protein 5 family.</text>
</comment>
<dbReference type="OrthoDB" id="304884at2"/>
<keyword evidence="2" id="KW-0813">Transport</keyword>
<dbReference type="GO" id="GO:0043190">
    <property type="term" value="C:ATP-binding cassette (ABC) transporter complex"/>
    <property type="evidence" value="ECO:0007669"/>
    <property type="project" value="InterPro"/>
</dbReference>
<dbReference type="GO" id="GO:0015833">
    <property type="term" value="P:peptide transport"/>
    <property type="evidence" value="ECO:0007669"/>
    <property type="project" value="TreeGrafter"/>
</dbReference>
<dbReference type="PROSITE" id="PS01040">
    <property type="entry name" value="SBP_BACTERIAL_5"/>
    <property type="match status" value="1"/>
</dbReference>
<dbReference type="AlphaFoldDB" id="A0A1T4Q5W8"/>
<dbReference type="Gene3D" id="3.40.190.10">
    <property type="entry name" value="Periplasmic binding protein-like II"/>
    <property type="match status" value="1"/>
</dbReference>
<evidence type="ECO:0000256" key="3">
    <source>
        <dbReference type="ARBA" id="ARBA00022729"/>
    </source>
</evidence>
<sequence>MKKSIKFFTLALIAATLAFSSCGTKKSHDTLRMTMCSEPDSFFPWKSASAETAAVTDNIFEGLLKYDGNGSLYPALAESYSVSDDSLTYTFKLRKGVKFHNGTEFTSADCVYTYKNLAGLDGLTTRSDNMQIVKSVSAPDDYTFVIELKKTSGAFLLLVATSPILLHDYNDNETVPVGTGPYKFVSYSLHEKIVFERNDDYYDKERAGKIKNIEILIMTDENSTISALQSGQIDVAQMISGTNAKMLKKNFKIISHPQNMVQILGMNNSYPPLSDLNVRKAITCAIDKTEIINGVFDGFATELYSNFSPILGDCYNDKLAGIFSYNIEKAKEYMSKSAYKNGFDMTITVPANYQPHVDTAQIIVNMLKPLGINCTIVPVEWTTWLDKVYSKAEYQTTVIAFAGKIDPAEVLRRYCSDYKRNFVKYSNPEYDKNFAVAESEIDLKKRADYFKKCQEILTMDCPAVFICDPGRNIITQKNVAGYTPYPVNFYDFSTLYFVD</sequence>
<name>A0A1T4Q5W8_9SPIR</name>
<reference evidence="6 7" key="1">
    <citation type="submission" date="2017-02" db="EMBL/GenBank/DDBJ databases">
        <authorList>
            <person name="Peterson S.W."/>
        </authorList>
    </citation>
    <scope>NUCLEOTIDE SEQUENCE [LARGE SCALE GENOMIC DNA]</scope>
    <source>
        <strain evidence="6 7">ATCC BAA-909</strain>
    </source>
</reference>
<dbReference type="GO" id="GO:1904680">
    <property type="term" value="F:peptide transmembrane transporter activity"/>
    <property type="evidence" value="ECO:0007669"/>
    <property type="project" value="TreeGrafter"/>
</dbReference>
<dbReference type="InterPro" id="IPR023765">
    <property type="entry name" value="SBP_5_CS"/>
</dbReference>
<dbReference type="SUPFAM" id="SSF53850">
    <property type="entry name" value="Periplasmic binding protein-like II"/>
    <property type="match status" value="1"/>
</dbReference>
<evidence type="ECO:0000256" key="2">
    <source>
        <dbReference type="ARBA" id="ARBA00022448"/>
    </source>
</evidence>
<feature type="signal peptide" evidence="4">
    <location>
        <begin position="1"/>
        <end position="20"/>
    </location>
</feature>
<dbReference type="PANTHER" id="PTHR30290:SF9">
    <property type="entry name" value="OLIGOPEPTIDE-BINDING PROTEIN APPA"/>
    <property type="match status" value="1"/>
</dbReference>
<evidence type="ECO:0000313" key="7">
    <source>
        <dbReference type="Proteomes" id="UP000190395"/>
    </source>
</evidence>
<dbReference type="Gene3D" id="3.10.105.10">
    <property type="entry name" value="Dipeptide-binding Protein, Domain 3"/>
    <property type="match status" value="1"/>
</dbReference>
<gene>
    <name evidence="6" type="ORF">SAMN02745152_01845</name>
</gene>
<dbReference type="RefSeq" id="WP_078931582.1">
    <property type="nucleotide sequence ID" value="NZ_FUXC01000012.1"/>
</dbReference>
<dbReference type="PROSITE" id="PS51257">
    <property type="entry name" value="PROKAR_LIPOPROTEIN"/>
    <property type="match status" value="1"/>
</dbReference>
<dbReference type="GO" id="GO:0030288">
    <property type="term" value="C:outer membrane-bounded periplasmic space"/>
    <property type="evidence" value="ECO:0007669"/>
    <property type="project" value="UniProtKB-ARBA"/>
</dbReference>
<dbReference type="GeneID" id="303368072"/>
<keyword evidence="3 4" id="KW-0732">Signal</keyword>
<keyword evidence="7" id="KW-1185">Reference proteome</keyword>
<evidence type="ECO:0000313" key="6">
    <source>
        <dbReference type="EMBL" id="SJZ99064.1"/>
    </source>
</evidence>
<dbReference type="EMBL" id="FUXC01000012">
    <property type="protein sequence ID" value="SJZ99064.1"/>
    <property type="molecule type" value="Genomic_DNA"/>
</dbReference>
<dbReference type="Proteomes" id="UP000190395">
    <property type="component" value="Unassembled WGS sequence"/>
</dbReference>
<evidence type="ECO:0000256" key="4">
    <source>
        <dbReference type="SAM" id="SignalP"/>
    </source>
</evidence>
<dbReference type="STRING" id="225004.SAMN02745152_01845"/>